<evidence type="ECO:0000259" key="3">
    <source>
        <dbReference type="Pfam" id="PF10708"/>
    </source>
</evidence>
<evidence type="ECO:0000256" key="1">
    <source>
        <dbReference type="SAM" id="MobiDB-lite"/>
    </source>
</evidence>
<keyword evidence="2" id="KW-1133">Transmembrane helix</keyword>
<sequence>MSEPNQPGWYQDPTGRQGDARWWDGVGWTDQTMPYETTTDAAEFEHLPTLQSGSATGAHTVYSPGAMGEYEVFTPSVAPTGTAQHPQWYHAAQTPPPAPEPDRPGRRFDLGLRDAPPQTRRNIWYALGALGVIALVVVLLLVTGVFTAKTPDDTAGSPVSVNVAPPSSQSDQHALRIVDKDSGISYDYLGEGWKDFQLGPVLENQTTVGEYIITQKKVPTGGEFIAQVTSGLLAQNFGTPTPDAYPAALKEVEKSVRGHYYPEPNQPTNLKEESVKIDGHAAYQRSFDLKWDVKGYDSTGERVVLLLIDTGKSSPVFFYCSFPNTHAELYPLIDEVIASIKVDS</sequence>
<organism evidence="4 5">
    <name type="scientific">Antricoccus suffuscus</name>
    <dbReference type="NCBI Taxonomy" id="1629062"/>
    <lineage>
        <taxon>Bacteria</taxon>
        <taxon>Bacillati</taxon>
        <taxon>Actinomycetota</taxon>
        <taxon>Actinomycetes</taxon>
        <taxon>Geodermatophilales</taxon>
        <taxon>Antricoccaceae</taxon>
        <taxon>Antricoccus</taxon>
    </lineage>
</organism>
<proteinExistence type="predicted"/>
<protein>
    <submittedName>
        <fullName evidence="4">Uncharacterized protein DUF2510</fullName>
    </submittedName>
</protein>
<keyword evidence="2" id="KW-0472">Membrane</keyword>
<evidence type="ECO:0000313" key="5">
    <source>
        <dbReference type="Proteomes" id="UP000237752"/>
    </source>
</evidence>
<comment type="caution">
    <text evidence="4">The sequence shown here is derived from an EMBL/GenBank/DDBJ whole genome shotgun (WGS) entry which is preliminary data.</text>
</comment>
<dbReference type="Proteomes" id="UP000237752">
    <property type="component" value="Unassembled WGS sequence"/>
</dbReference>
<dbReference type="AlphaFoldDB" id="A0A2T0ZQD5"/>
<accession>A0A2T0ZQD5</accession>
<feature type="region of interest" description="Disordered" evidence="1">
    <location>
        <begin position="1"/>
        <end position="24"/>
    </location>
</feature>
<evidence type="ECO:0000256" key="2">
    <source>
        <dbReference type="SAM" id="Phobius"/>
    </source>
</evidence>
<dbReference type="RefSeq" id="WP_106350562.1">
    <property type="nucleotide sequence ID" value="NZ_PVUE01000020.1"/>
</dbReference>
<gene>
    <name evidence="4" type="ORF">CLV47_12017</name>
</gene>
<dbReference type="EMBL" id="PVUE01000020">
    <property type="protein sequence ID" value="PRZ38550.1"/>
    <property type="molecule type" value="Genomic_DNA"/>
</dbReference>
<dbReference type="Pfam" id="PF10708">
    <property type="entry name" value="DUF2510"/>
    <property type="match status" value="1"/>
</dbReference>
<keyword evidence="5" id="KW-1185">Reference proteome</keyword>
<feature type="transmembrane region" description="Helical" evidence="2">
    <location>
        <begin position="123"/>
        <end position="146"/>
    </location>
</feature>
<reference evidence="4 5" key="1">
    <citation type="submission" date="2018-03" db="EMBL/GenBank/DDBJ databases">
        <title>Genomic Encyclopedia of Archaeal and Bacterial Type Strains, Phase II (KMG-II): from individual species to whole genera.</title>
        <authorList>
            <person name="Goeker M."/>
        </authorList>
    </citation>
    <scope>NUCLEOTIDE SEQUENCE [LARGE SCALE GENOMIC DNA]</scope>
    <source>
        <strain evidence="4 5">DSM 100065</strain>
    </source>
</reference>
<keyword evidence="2" id="KW-0812">Transmembrane</keyword>
<feature type="region of interest" description="Disordered" evidence="1">
    <location>
        <begin position="89"/>
        <end position="108"/>
    </location>
</feature>
<name>A0A2T0ZQD5_9ACTN</name>
<dbReference type="OrthoDB" id="5065474at2"/>
<feature type="domain" description="DUF2510" evidence="3">
    <location>
        <begin position="7"/>
        <end position="39"/>
    </location>
</feature>
<evidence type="ECO:0000313" key="4">
    <source>
        <dbReference type="EMBL" id="PRZ38550.1"/>
    </source>
</evidence>
<dbReference type="InterPro" id="IPR018929">
    <property type="entry name" value="DUF2510"/>
</dbReference>